<dbReference type="GO" id="GO:0008289">
    <property type="term" value="F:lipid binding"/>
    <property type="evidence" value="ECO:0007669"/>
    <property type="project" value="UniProtKB-KW"/>
</dbReference>
<evidence type="ECO:0000256" key="3">
    <source>
        <dbReference type="ARBA" id="ARBA00022448"/>
    </source>
</evidence>
<feature type="transmembrane region" description="Helical" evidence="12">
    <location>
        <begin position="133"/>
        <end position="159"/>
    </location>
</feature>
<name>A0A5D0MIJ2_9BACT</name>
<dbReference type="AlphaFoldDB" id="A0A5D0MIJ2"/>
<keyword evidence="5 12" id="KW-0812">Transmembrane</keyword>
<comment type="subcellular location">
    <subcellularLocation>
        <location evidence="12">Cell membrane</location>
        <topology evidence="12">Multi-pass membrane protein</topology>
    </subcellularLocation>
    <subcellularLocation>
        <location evidence="1">Membrane</location>
        <topology evidence="1">Multi-pass membrane protein</topology>
    </subcellularLocation>
</comment>
<keyword evidence="3 12" id="KW-0813">Transport</keyword>
<dbReference type="Gene3D" id="1.20.120.610">
    <property type="entry name" value="lithium bound rotor ring of v- atpase"/>
    <property type="match status" value="1"/>
</dbReference>
<keyword evidence="8 12" id="KW-0406">Ion transport</keyword>
<evidence type="ECO:0000256" key="5">
    <source>
        <dbReference type="ARBA" id="ARBA00022692"/>
    </source>
</evidence>
<evidence type="ECO:0000256" key="10">
    <source>
        <dbReference type="ARBA" id="ARBA00023136"/>
    </source>
</evidence>
<dbReference type="InterPro" id="IPR002379">
    <property type="entry name" value="ATPase_proteolipid_c-like_dom"/>
</dbReference>
<dbReference type="GO" id="GO:0005886">
    <property type="term" value="C:plasma membrane"/>
    <property type="evidence" value="ECO:0007669"/>
    <property type="project" value="UniProtKB-SubCell"/>
</dbReference>
<keyword evidence="15" id="KW-1185">Reference proteome</keyword>
<dbReference type="SUPFAM" id="SSF81333">
    <property type="entry name" value="F1F0 ATP synthase subunit C"/>
    <property type="match status" value="2"/>
</dbReference>
<dbReference type="CDD" id="cd18121">
    <property type="entry name" value="ATP-synt_Fo_c"/>
    <property type="match status" value="2"/>
</dbReference>
<reference evidence="14" key="1">
    <citation type="submission" date="2019-08" db="EMBL/GenBank/DDBJ databases">
        <title>Genomic characterization of a novel candidate phylum (ARYD3) from a high temperature, high salinity tertiary oil reservoir in north central Oklahoma, USA.</title>
        <authorList>
            <person name="Youssef N.H."/>
            <person name="Yadav A."/>
            <person name="Elshahed M.S."/>
        </authorList>
    </citation>
    <scope>NUCLEOTIDE SEQUENCE [LARGE SCALE GENOMIC DNA]</scope>
    <source>
        <strain evidence="14">ARYD3</strain>
    </source>
</reference>
<feature type="transmembrane region" description="Helical" evidence="12">
    <location>
        <begin position="88"/>
        <end position="113"/>
    </location>
</feature>
<dbReference type="Proteomes" id="UP000324143">
    <property type="component" value="Unassembled WGS sequence"/>
</dbReference>
<keyword evidence="10 12" id="KW-0472">Membrane</keyword>
<feature type="transmembrane region" description="Helical" evidence="12">
    <location>
        <begin position="7"/>
        <end position="26"/>
    </location>
</feature>
<dbReference type="EMBL" id="VSIX01000003">
    <property type="protein sequence ID" value="TYB32202.1"/>
    <property type="molecule type" value="Genomic_DNA"/>
</dbReference>
<dbReference type="HAMAP" id="MF_01396">
    <property type="entry name" value="ATP_synth_c_bact"/>
    <property type="match status" value="2"/>
</dbReference>
<dbReference type="GO" id="GO:0046933">
    <property type="term" value="F:proton-transporting ATP synthase activity, rotational mechanism"/>
    <property type="evidence" value="ECO:0007669"/>
    <property type="project" value="UniProtKB-UniRule"/>
</dbReference>
<dbReference type="PANTHER" id="PTHR10031">
    <property type="entry name" value="ATP SYNTHASE LIPID-BINDING PROTEIN, MITOCHONDRIAL"/>
    <property type="match status" value="1"/>
</dbReference>
<accession>A0A5D0MIJ2</accession>
<evidence type="ECO:0000256" key="7">
    <source>
        <dbReference type="ARBA" id="ARBA00022989"/>
    </source>
</evidence>
<dbReference type="PANTHER" id="PTHR10031:SF0">
    <property type="entry name" value="ATPASE PROTEIN 9"/>
    <property type="match status" value="1"/>
</dbReference>
<evidence type="ECO:0000256" key="6">
    <source>
        <dbReference type="ARBA" id="ARBA00022781"/>
    </source>
</evidence>
<protein>
    <recommendedName>
        <fullName evidence="12">ATP synthase subunit c</fullName>
    </recommendedName>
    <alternativeName>
        <fullName evidence="12">ATP synthase F(0) sector subunit c</fullName>
    </alternativeName>
    <alternativeName>
        <fullName evidence="12">F-type ATPase subunit c</fullName>
        <shortName evidence="12">F-ATPase subunit c</shortName>
    </alternativeName>
    <alternativeName>
        <fullName evidence="12">Lipid-binding protein</fullName>
    </alternativeName>
</protein>
<comment type="function">
    <text evidence="12">Key component of the F(0) channel; it plays a direct role in translocation across the membrane. A homomeric c-ring of between 10-14 subunits forms the central stalk rotor element with the F(1) delta and epsilon subunits.</text>
</comment>
<feature type="site" description="Reversibly protonated during proton transport" evidence="12">
    <location>
        <position position="61"/>
    </location>
</feature>
<dbReference type="PROSITE" id="PS00605">
    <property type="entry name" value="ATPASE_C"/>
    <property type="match status" value="1"/>
</dbReference>
<evidence type="ECO:0000256" key="12">
    <source>
        <dbReference type="HAMAP-Rule" id="MF_01396"/>
    </source>
</evidence>
<evidence type="ECO:0000313" key="15">
    <source>
        <dbReference type="Proteomes" id="UP000324143"/>
    </source>
</evidence>
<keyword evidence="12" id="KW-1003">Cell membrane</keyword>
<keyword evidence="9 12" id="KW-0446">Lipid-binding</keyword>
<comment type="function">
    <text evidence="12">F(1)F(0) ATP synthase produces ATP from ADP in the presence of a proton or sodium gradient. F-type ATPases consist of two structural domains, F(1) containing the extramembraneous catalytic core and F(0) containing the membrane proton channel, linked together by a central stalk and a peripheral stalk. During catalysis, ATP synthesis in the catalytic domain of F(1) is coupled via a rotary mechanism of the central stalk subunits to proton translocation.</text>
</comment>
<dbReference type="NCBIfam" id="TIGR01260">
    <property type="entry name" value="ATP_synt_c"/>
    <property type="match status" value="2"/>
</dbReference>
<dbReference type="GO" id="GO:0033177">
    <property type="term" value="C:proton-transporting two-sector ATPase complex, proton-transporting domain"/>
    <property type="evidence" value="ECO:0007669"/>
    <property type="project" value="InterPro"/>
</dbReference>
<evidence type="ECO:0000256" key="8">
    <source>
        <dbReference type="ARBA" id="ARBA00023065"/>
    </source>
</evidence>
<dbReference type="PRINTS" id="PR00124">
    <property type="entry name" value="ATPASEC"/>
</dbReference>
<dbReference type="InterPro" id="IPR005953">
    <property type="entry name" value="ATP_synth_csu_bac/chlpt"/>
</dbReference>
<evidence type="ECO:0000256" key="1">
    <source>
        <dbReference type="ARBA" id="ARBA00004141"/>
    </source>
</evidence>
<keyword evidence="4 12" id="KW-0138">CF(0)</keyword>
<comment type="similarity">
    <text evidence="2 12">Belongs to the ATPase C chain family.</text>
</comment>
<dbReference type="InterPro" id="IPR020537">
    <property type="entry name" value="ATP_synth_F0_csu_DDCD_BS"/>
</dbReference>
<dbReference type="Pfam" id="PF00137">
    <property type="entry name" value="ATP-synt_C"/>
    <property type="match status" value="2"/>
</dbReference>
<keyword evidence="7 12" id="KW-1133">Transmembrane helix</keyword>
<evidence type="ECO:0000256" key="11">
    <source>
        <dbReference type="ARBA" id="ARBA00023310"/>
    </source>
</evidence>
<comment type="caution">
    <text evidence="12">Lacks conserved residue(s) required for the propagation of feature annotation.</text>
</comment>
<feature type="domain" description="V-ATPase proteolipid subunit C-like" evidence="13">
    <location>
        <begin position="11"/>
        <end position="74"/>
    </location>
</feature>
<evidence type="ECO:0000259" key="13">
    <source>
        <dbReference type="Pfam" id="PF00137"/>
    </source>
</evidence>
<evidence type="ECO:0000313" key="14">
    <source>
        <dbReference type="EMBL" id="TYB32202.1"/>
    </source>
</evidence>
<keyword evidence="11 12" id="KW-0066">ATP synthesis</keyword>
<feature type="domain" description="V-ATPase proteolipid subunit C-like" evidence="13">
    <location>
        <begin position="92"/>
        <end position="155"/>
    </location>
</feature>
<evidence type="ECO:0000256" key="9">
    <source>
        <dbReference type="ARBA" id="ARBA00023121"/>
    </source>
</evidence>
<dbReference type="GO" id="GO:0045259">
    <property type="term" value="C:proton-transporting ATP synthase complex"/>
    <property type="evidence" value="ECO:0007669"/>
    <property type="project" value="UniProtKB-KW"/>
</dbReference>
<sequence>MEVVTELVIYLSAGIAMGFGAIGSGIGEGLAGGKAVEAAARQPGVQGKVMKTMLIGQAISESGGIYALVVAVLLLFTAPHEALSVGKIAALLGSGICMGFGALGPGLGIGYAASKGVEGVGRSPHNEPVIFRTMLIGQAVSGSTSIYALVVSLLLLFVIK</sequence>
<proteinExistence type="inferred from homology"/>
<organism evidence="14 15">
    <name type="scientific">Candidatus Mcinerneyibacterium aminivorans</name>
    <dbReference type="NCBI Taxonomy" id="2703815"/>
    <lineage>
        <taxon>Bacteria</taxon>
        <taxon>Candidatus Macinerneyibacteriota</taxon>
        <taxon>Candidatus Mcinerneyibacteria</taxon>
        <taxon>Candidatus Mcinerneyibacteriales</taxon>
        <taxon>Candidatus Mcinerneyibacteriaceae</taxon>
        <taxon>Candidatus Mcinerneyibacterium</taxon>
    </lineage>
</organism>
<feature type="transmembrane region" description="Helical" evidence="12">
    <location>
        <begin position="54"/>
        <end position="76"/>
    </location>
</feature>
<gene>
    <name evidence="12 14" type="primary">atpE</name>
    <name evidence="14" type="ORF">FXF47_00245</name>
</gene>
<comment type="caution">
    <text evidence="14">The sequence shown here is derived from an EMBL/GenBank/DDBJ whole genome shotgun (WGS) entry which is preliminary data.</text>
</comment>
<dbReference type="InterPro" id="IPR000454">
    <property type="entry name" value="ATP_synth_F0_csu"/>
</dbReference>
<evidence type="ECO:0000256" key="2">
    <source>
        <dbReference type="ARBA" id="ARBA00006704"/>
    </source>
</evidence>
<dbReference type="InterPro" id="IPR035921">
    <property type="entry name" value="F/V-ATP_Csub_sf"/>
</dbReference>
<keyword evidence="6 12" id="KW-0375">Hydrogen ion transport</keyword>
<evidence type="ECO:0000256" key="4">
    <source>
        <dbReference type="ARBA" id="ARBA00022547"/>
    </source>
</evidence>